<dbReference type="PROSITE" id="PS51257">
    <property type="entry name" value="PROKAR_LIPOPROTEIN"/>
    <property type="match status" value="1"/>
</dbReference>
<dbReference type="InterPro" id="IPR025345">
    <property type="entry name" value="DUF4249"/>
</dbReference>
<gene>
    <name evidence="1" type="ORF">ES674_07745</name>
</gene>
<reference evidence="1 2" key="1">
    <citation type="submission" date="2019-08" db="EMBL/GenBank/DDBJ databases">
        <title>Genomes of Antarctic Bizionia species.</title>
        <authorList>
            <person name="Bowman J.P."/>
        </authorList>
    </citation>
    <scope>NUCLEOTIDE SEQUENCE [LARGE SCALE GENOMIC DNA]</scope>
    <source>
        <strain evidence="1 2">ADA-4</strain>
    </source>
</reference>
<dbReference type="EMBL" id="VSKK01000001">
    <property type="protein sequence ID" value="TYB79632.1"/>
    <property type="molecule type" value="Genomic_DNA"/>
</dbReference>
<dbReference type="RefSeq" id="WP_148403365.1">
    <property type="nucleotide sequence ID" value="NZ_VSKK01000001.1"/>
</dbReference>
<evidence type="ECO:0000313" key="1">
    <source>
        <dbReference type="EMBL" id="TYB79632.1"/>
    </source>
</evidence>
<dbReference type="AlphaFoldDB" id="A0A5D0RDP5"/>
<dbReference type="OrthoDB" id="1430047at2"/>
<protein>
    <submittedName>
        <fullName evidence="1">DUF4249 domain-containing protein</fullName>
    </submittedName>
</protein>
<evidence type="ECO:0000313" key="2">
    <source>
        <dbReference type="Proteomes" id="UP000323720"/>
    </source>
</evidence>
<comment type="caution">
    <text evidence="1">The sequence shown here is derived from an EMBL/GenBank/DDBJ whole genome shotgun (WGS) entry which is preliminary data.</text>
</comment>
<dbReference type="Proteomes" id="UP000323720">
    <property type="component" value="Unassembled WGS sequence"/>
</dbReference>
<sequence length="270" mass="30460">MKHIFFIILIALSFSSCEEVIDVDLPTTDPKLVIDASINWIKGTSGSAQEIKLSLTAPYFESTVPPANNADVFITDSNNINYNFVEDGTSGIYINTYFVPILNTQYKLTINYNNEIYTATETLLGVSEFDFIEQNLEGGITGEDTEIKAFFTDPVNEENYYLFEFTPSLPVTKTMSVLQDKFVNGNQIFGYYVEEDLIVNESVIIRNYGVSKRFYEFMFILLQQTASGGGPFETQPATVRGNCINTTNQANYPLGYFRLSEVVEITYTIE</sequence>
<organism evidence="1 2">
    <name type="scientific">Bizionia myxarmorum</name>
    <dbReference type="NCBI Taxonomy" id="291186"/>
    <lineage>
        <taxon>Bacteria</taxon>
        <taxon>Pseudomonadati</taxon>
        <taxon>Bacteroidota</taxon>
        <taxon>Flavobacteriia</taxon>
        <taxon>Flavobacteriales</taxon>
        <taxon>Flavobacteriaceae</taxon>
        <taxon>Bizionia</taxon>
    </lineage>
</organism>
<accession>A0A5D0RDP5</accession>
<name>A0A5D0RDP5_9FLAO</name>
<keyword evidence="2" id="KW-1185">Reference proteome</keyword>
<proteinExistence type="predicted"/>
<dbReference type="Pfam" id="PF14054">
    <property type="entry name" value="DUF4249"/>
    <property type="match status" value="1"/>
</dbReference>